<feature type="transmembrane region" description="Helical" evidence="1">
    <location>
        <begin position="65"/>
        <end position="86"/>
    </location>
</feature>
<proteinExistence type="predicted"/>
<gene>
    <name evidence="2" type="ORF">CKO40_23545</name>
</gene>
<dbReference type="AlphaFoldDB" id="A0AAJ0XC57"/>
<keyword evidence="1" id="KW-1133">Transmembrane helix</keyword>
<organism evidence="2 3">
    <name type="scientific">Halochromatium glycolicum</name>
    <dbReference type="NCBI Taxonomy" id="85075"/>
    <lineage>
        <taxon>Bacteria</taxon>
        <taxon>Pseudomonadati</taxon>
        <taxon>Pseudomonadota</taxon>
        <taxon>Gammaproteobacteria</taxon>
        <taxon>Chromatiales</taxon>
        <taxon>Chromatiaceae</taxon>
        <taxon>Halochromatium</taxon>
    </lineage>
</organism>
<dbReference type="Proteomes" id="UP001296776">
    <property type="component" value="Unassembled WGS sequence"/>
</dbReference>
<keyword evidence="1" id="KW-0812">Transmembrane</keyword>
<protein>
    <submittedName>
        <fullName evidence="2">Uncharacterized protein</fullName>
    </submittedName>
</protein>
<evidence type="ECO:0000313" key="3">
    <source>
        <dbReference type="Proteomes" id="UP001296776"/>
    </source>
</evidence>
<sequence>MGFAPEQAEAVVRAIGTAQDGLVTKADREANSRLHAEGFRESFSRISAFNPSSHGSHARLGAKTIGWATFVVIGSLQIMWASRAPFLHLSINKRRYPILRLRAR</sequence>
<name>A0AAJ0XC57_9GAMM</name>
<reference evidence="2" key="2">
    <citation type="journal article" date="2020" name="Microorganisms">
        <title>Osmotic Adaptation and Compatible Solute Biosynthesis of Phototrophic Bacteria as Revealed from Genome Analyses.</title>
        <authorList>
            <person name="Imhoff J.F."/>
            <person name="Rahn T."/>
            <person name="Kunzel S."/>
            <person name="Keller A."/>
            <person name="Neulinger S.C."/>
        </authorList>
    </citation>
    <scope>NUCLEOTIDE SEQUENCE</scope>
    <source>
        <strain evidence="2">DSM 11080</strain>
    </source>
</reference>
<accession>A0AAJ0XC57</accession>
<evidence type="ECO:0000313" key="2">
    <source>
        <dbReference type="EMBL" id="MBK1707421.1"/>
    </source>
</evidence>
<keyword evidence="1" id="KW-0472">Membrane</keyword>
<comment type="caution">
    <text evidence="2">The sequence shown here is derived from an EMBL/GenBank/DDBJ whole genome shotgun (WGS) entry which is preliminary data.</text>
</comment>
<reference evidence="2" key="1">
    <citation type="submission" date="2017-08" db="EMBL/GenBank/DDBJ databases">
        <authorList>
            <person name="Imhoff J.F."/>
            <person name="Rahn T."/>
            <person name="Kuenzel S."/>
            <person name="Neulinger S.C."/>
        </authorList>
    </citation>
    <scope>NUCLEOTIDE SEQUENCE</scope>
    <source>
        <strain evidence="2">DSM 11080</strain>
    </source>
</reference>
<keyword evidence="3" id="KW-1185">Reference proteome</keyword>
<dbReference type="EMBL" id="NRSJ01000102">
    <property type="protein sequence ID" value="MBK1707421.1"/>
    <property type="molecule type" value="Genomic_DNA"/>
</dbReference>
<evidence type="ECO:0000256" key="1">
    <source>
        <dbReference type="SAM" id="Phobius"/>
    </source>
</evidence>